<dbReference type="SUPFAM" id="SSF64288">
    <property type="entry name" value="Chorismate lyase-like"/>
    <property type="match status" value="1"/>
</dbReference>
<dbReference type="AlphaFoldDB" id="A0A1S1LBS1"/>
<reference evidence="5 6" key="1">
    <citation type="submission" date="2016-10" db="EMBL/GenBank/DDBJ databases">
        <title>Evaluation of Human, Veterinary and Environmental Mycobacterium chelonae Isolates by Core Genome Phylogenomic Analysis, Targeted Gene Comparison, and Anti-microbial Susceptibility Patterns: A Tale of Mistaken Identities.</title>
        <authorList>
            <person name="Fogelson S.B."/>
            <person name="Camus A.C."/>
            <person name="Lorenz W."/>
            <person name="Vasireddy R."/>
            <person name="Vasireddy S."/>
            <person name="Smith T."/>
            <person name="Brown-Elliott B.A."/>
            <person name="Wallace R.J.Jr."/>
            <person name="Hasan N.A."/>
            <person name="Reischl U."/>
            <person name="Sanchez S."/>
        </authorList>
    </citation>
    <scope>NUCLEOTIDE SEQUENCE [LARGE SCALE GENOMIC DNA]</scope>
    <source>
        <strain evidence="5 6">1559</strain>
    </source>
</reference>
<dbReference type="OrthoDB" id="7363114at2"/>
<dbReference type="InterPro" id="IPR050679">
    <property type="entry name" value="Bact_HTH_transcr_reg"/>
</dbReference>
<comment type="caution">
    <text evidence="5">The sequence shown here is derived from an EMBL/GenBank/DDBJ whole genome shotgun (WGS) entry which is preliminary data.</text>
</comment>
<keyword evidence="1" id="KW-0805">Transcription regulation</keyword>
<feature type="domain" description="HTH gntR-type" evidence="4">
    <location>
        <begin position="7"/>
        <end position="75"/>
    </location>
</feature>
<dbReference type="Pfam" id="PF07702">
    <property type="entry name" value="UTRA"/>
    <property type="match status" value="1"/>
</dbReference>
<evidence type="ECO:0000256" key="1">
    <source>
        <dbReference type="ARBA" id="ARBA00023015"/>
    </source>
</evidence>
<sequence>MTPGVGVPLHRQLFLVLHDEISRGTMQPGDALPTEQSLCEQFGVSRITVRRALADLAEEGLIERRQGVGSFVREDLPTKSRPVGSHLDGLRQAQFETAVEVIDLGLRTAPPLIGEALGPGEKLHVVRLRRERRTHEPLMITEAWLPPELADRITPAALRESALYDLLGQTGVELGRIDSELTAELAGPVNARLLEVPVSSALIRINRLAYSGGTPHHYLTITLTPTRSRVLLNHAATDSPQAVAIAHDVRRS</sequence>
<dbReference type="SMART" id="SM00345">
    <property type="entry name" value="HTH_GNTR"/>
    <property type="match status" value="1"/>
</dbReference>
<evidence type="ECO:0000256" key="2">
    <source>
        <dbReference type="ARBA" id="ARBA00023125"/>
    </source>
</evidence>
<gene>
    <name evidence="5" type="ORF">BKG76_09940</name>
</gene>
<dbReference type="STRING" id="948102.BKG76_09940"/>
<dbReference type="InterPro" id="IPR011663">
    <property type="entry name" value="UTRA"/>
</dbReference>
<dbReference type="InterPro" id="IPR028978">
    <property type="entry name" value="Chorismate_lyase_/UTRA_dom_sf"/>
</dbReference>
<dbReference type="SMART" id="SM00866">
    <property type="entry name" value="UTRA"/>
    <property type="match status" value="1"/>
</dbReference>
<dbReference type="InterPro" id="IPR036390">
    <property type="entry name" value="WH_DNA-bd_sf"/>
</dbReference>
<dbReference type="CDD" id="cd07377">
    <property type="entry name" value="WHTH_GntR"/>
    <property type="match status" value="1"/>
</dbReference>
<organism evidence="5 6">
    <name type="scientific">Mycobacteroides franklinii</name>
    <dbReference type="NCBI Taxonomy" id="948102"/>
    <lineage>
        <taxon>Bacteria</taxon>
        <taxon>Bacillati</taxon>
        <taxon>Actinomycetota</taxon>
        <taxon>Actinomycetes</taxon>
        <taxon>Mycobacteriales</taxon>
        <taxon>Mycobacteriaceae</taxon>
        <taxon>Mycobacteroides</taxon>
    </lineage>
</organism>
<dbReference type="PRINTS" id="PR00035">
    <property type="entry name" value="HTHGNTR"/>
</dbReference>
<dbReference type="Gene3D" id="1.10.10.10">
    <property type="entry name" value="Winged helix-like DNA-binding domain superfamily/Winged helix DNA-binding domain"/>
    <property type="match status" value="1"/>
</dbReference>
<dbReference type="PANTHER" id="PTHR44846:SF1">
    <property type="entry name" value="MANNOSYL-D-GLYCERATE TRANSPORT_METABOLISM SYSTEM REPRESSOR MNGR-RELATED"/>
    <property type="match status" value="1"/>
</dbReference>
<dbReference type="InterPro" id="IPR000524">
    <property type="entry name" value="Tscrpt_reg_HTH_GntR"/>
</dbReference>
<dbReference type="GO" id="GO:0045892">
    <property type="term" value="P:negative regulation of DNA-templated transcription"/>
    <property type="evidence" value="ECO:0007669"/>
    <property type="project" value="TreeGrafter"/>
</dbReference>
<keyword evidence="3" id="KW-0804">Transcription</keyword>
<dbReference type="Pfam" id="PF00392">
    <property type="entry name" value="GntR"/>
    <property type="match status" value="1"/>
</dbReference>
<dbReference type="PROSITE" id="PS50949">
    <property type="entry name" value="HTH_GNTR"/>
    <property type="match status" value="1"/>
</dbReference>
<dbReference type="InterPro" id="IPR036388">
    <property type="entry name" value="WH-like_DNA-bd_sf"/>
</dbReference>
<dbReference type="PANTHER" id="PTHR44846">
    <property type="entry name" value="MANNOSYL-D-GLYCERATE TRANSPORT/METABOLISM SYSTEM REPRESSOR MNGR-RELATED"/>
    <property type="match status" value="1"/>
</dbReference>
<dbReference type="Gene3D" id="3.40.1410.10">
    <property type="entry name" value="Chorismate lyase-like"/>
    <property type="match status" value="1"/>
</dbReference>
<protein>
    <submittedName>
        <fullName evidence="5">GntR family transcriptional regulator</fullName>
    </submittedName>
</protein>
<evidence type="ECO:0000313" key="5">
    <source>
        <dbReference type="EMBL" id="OHU22663.1"/>
    </source>
</evidence>
<dbReference type="GO" id="GO:0003700">
    <property type="term" value="F:DNA-binding transcription factor activity"/>
    <property type="evidence" value="ECO:0007669"/>
    <property type="project" value="InterPro"/>
</dbReference>
<name>A0A1S1LBS1_9MYCO</name>
<evidence type="ECO:0000259" key="4">
    <source>
        <dbReference type="PROSITE" id="PS50949"/>
    </source>
</evidence>
<evidence type="ECO:0000256" key="3">
    <source>
        <dbReference type="ARBA" id="ARBA00023163"/>
    </source>
</evidence>
<proteinExistence type="predicted"/>
<keyword evidence="2" id="KW-0238">DNA-binding</keyword>
<evidence type="ECO:0000313" key="6">
    <source>
        <dbReference type="Proteomes" id="UP000179616"/>
    </source>
</evidence>
<dbReference type="SUPFAM" id="SSF46785">
    <property type="entry name" value="Winged helix' DNA-binding domain"/>
    <property type="match status" value="1"/>
</dbReference>
<accession>A0A1S1LBS1</accession>
<dbReference type="GO" id="GO:0003677">
    <property type="term" value="F:DNA binding"/>
    <property type="evidence" value="ECO:0007669"/>
    <property type="project" value="UniProtKB-KW"/>
</dbReference>
<dbReference type="Proteomes" id="UP000179616">
    <property type="component" value="Unassembled WGS sequence"/>
</dbReference>
<dbReference type="EMBL" id="MLIK01000019">
    <property type="protein sequence ID" value="OHU22663.1"/>
    <property type="molecule type" value="Genomic_DNA"/>
</dbReference>